<evidence type="ECO:0000256" key="3">
    <source>
        <dbReference type="ARBA" id="ARBA00022598"/>
    </source>
</evidence>
<dbReference type="InterPro" id="IPR036651">
    <property type="entry name" value="Gln_synt_N_sf"/>
</dbReference>
<sequence>MLARGKWGKIYPRFRPAVWRVKARLVVMTSSQEFVLRTLEDQDIRYIRLWFTDMWGMLKSVVVVPAEIESAFAEGIGFDGSAIEGYSRVAEADTLARPDPSTFQLLPFEGDDGTGLTARMFCDITTPDGQPSWIDPRQILRFQTEKAEEQGFTFHVHPEVEFYLLKTIYTHGQRPEPTDLGGFFDQAQNDQAPNFRREAMSALESMGISVEFSHHETAPGQQEIDLRHTDALTMSDNIMTLRYLVKQVALRNGVHASFMPKPFKEYAGSGLHSHLSLFEGEYNAFHDTDDEFYLSKTAKQFIAGILQHAPEISAVTNQWVNSYKRIMFGAEAPTAATWGMSNRSALIRVPGYSPQKANTRRIEVRSVDSACNPYLAYAVLLAAGLKGIEEGYELADPAEEDIAALTRRERHALGYVDLPQTLDQALRKMEKSELVANTLGEKVFEFFLRTKWAEMREYQAQITSWELESNLPL</sequence>
<dbReference type="SMART" id="SM01230">
    <property type="entry name" value="Gln-synt_C"/>
    <property type="match status" value="1"/>
</dbReference>
<name>A0ABM9XM72_9CORY</name>
<keyword evidence="4" id="KW-0479">Metal-binding</keyword>
<gene>
    <name evidence="12" type="primary">glnA2</name>
    <name evidence="12" type="ORF">HMPREF0293_2385</name>
</gene>
<evidence type="ECO:0000256" key="7">
    <source>
        <dbReference type="ARBA" id="ARBA00022842"/>
    </source>
</evidence>
<comment type="caution">
    <text evidence="12">The sequence shown here is derived from an EMBL/GenBank/DDBJ whole genome shotgun (WGS) entry which is preliminary data.</text>
</comment>
<feature type="domain" description="GS beta-grasp" evidence="10">
    <location>
        <begin position="42"/>
        <end position="129"/>
    </location>
</feature>
<dbReference type="Gene3D" id="3.10.20.70">
    <property type="entry name" value="Glutamine synthetase, N-terminal domain"/>
    <property type="match status" value="1"/>
</dbReference>
<dbReference type="Proteomes" id="UP000006237">
    <property type="component" value="Unassembled WGS sequence"/>
</dbReference>
<dbReference type="InterPro" id="IPR014746">
    <property type="entry name" value="Gln_synth/guanido_kin_cat_dom"/>
</dbReference>
<reference evidence="12 13" key="1">
    <citation type="submission" date="2009-01" db="EMBL/GenBank/DDBJ databases">
        <authorList>
            <person name="Qin X."/>
            <person name="Bachman B."/>
            <person name="Battles P."/>
            <person name="Bell A."/>
            <person name="Bess C."/>
            <person name="Bickham C."/>
            <person name="Chaboub L."/>
            <person name="Chen D."/>
            <person name="Coyle M."/>
            <person name="Deiros D.R."/>
            <person name="Dinh H."/>
            <person name="Forbes L."/>
            <person name="Fowler G."/>
            <person name="Francisco L."/>
            <person name="Fu Q."/>
            <person name="Gubbala S."/>
            <person name="Hale W."/>
            <person name="Han Y."/>
            <person name="Hemphill L."/>
            <person name="Highlander S.K."/>
            <person name="Hirani K."/>
            <person name="Hogues M."/>
            <person name="Jackson L."/>
            <person name="Jakkamsetti A."/>
            <person name="Javaid M."/>
            <person name="Jiang H."/>
            <person name="Korchina V."/>
            <person name="Kovar C."/>
            <person name="Lara F."/>
            <person name="Lee S."/>
            <person name="Mata R."/>
            <person name="Mathew T."/>
            <person name="Moen C."/>
            <person name="Morales K."/>
            <person name="Munidasa M."/>
            <person name="Nazareth L."/>
            <person name="Ngo R."/>
            <person name="Nguyen L."/>
            <person name="Okwuonu G."/>
            <person name="Ongeri F."/>
            <person name="Patil S."/>
            <person name="Petrosino J."/>
            <person name="Pham C."/>
            <person name="Pham P."/>
            <person name="Pu L.-L."/>
            <person name="Puazo M."/>
            <person name="Raj R."/>
            <person name="Reid J."/>
            <person name="Rouhana J."/>
            <person name="Saada N."/>
            <person name="Shang Y."/>
            <person name="Simmons D."/>
            <person name="Thornton R."/>
            <person name="Warren J."/>
            <person name="Weissenberger G."/>
            <person name="Zhang J."/>
            <person name="Zhang L."/>
            <person name="Zhou C."/>
            <person name="Zhu D."/>
            <person name="Muzny D."/>
            <person name="Worley K."/>
            <person name="Gibbs R."/>
        </authorList>
    </citation>
    <scope>NUCLEOTIDE SEQUENCE [LARGE SCALE GENOMIC DNA]</scope>
    <source>
        <strain evidence="12 13">ATCC 51866</strain>
    </source>
</reference>
<dbReference type="InterPro" id="IPR008146">
    <property type="entry name" value="Gln_synth_cat_dom"/>
</dbReference>
<dbReference type="PROSITE" id="PS51986">
    <property type="entry name" value="GS_BETA_GRASP"/>
    <property type="match status" value="1"/>
</dbReference>
<dbReference type="PROSITE" id="PS00181">
    <property type="entry name" value="GLNA_ATP"/>
    <property type="match status" value="1"/>
</dbReference>
<dbReference type="SUPFAM" id="SSF55931">
    <property type="entry name" value="Glutamine synthetase/guanido kinase"/>
    <property type="match status" value="1"/>
</dbReference>
<dbReference type="PANTHER" id="PTHR43785:SF11">
    <property type="entry name" value="GAMMA-GLUTAMYLPOLYAMINE SYNTHETASE GLNA2"/>
    <property type="match status" value="1"/>
</dbReference>
<evidence type="ECO:0000256" key="8">
    <source>
        <dbReference type="PROSITE-ProRule" id="PRU01330"/>
    </source>
</evidence>
<evidence type="ECO:0000256" key="6">
    <source>
        <dbReference type="ARBA" id="ARBA00022840"/>
    </source>
</evidence>
<evidence type="ECO:0000256" key="5">
    <source>
        <dbReference type="ARBA" id="ARBA00022741"/>
    </source>
</evidence>
<keyword evidence="5" id="KW-0547">Nucleotide-binding</keyword>
<organism evidence="12 13">
    <name type="scientific">Corynebacterium glucuronolyticum ATCC 51866</name>
    <dbReference type="NCBI Taxonomy" id="548478"/>
    <lineage>
        <taxon>Bacteria</taxon>
        <taxon>Bacillati</taxon>
        <taxon>Actinomycetota</taxon>
        <taxon>Actinomycetes</taxon>
        <taxon>Mycobacteriales</taxon>
        <taxon>Corynebacteriaceae</taxon>
        <taxon>Corynebacterium</taxon>
    </lineage>
</organism>
<evidence type="ECO:0000256" key="2">
    <source>
        <dbReference type="ARBA" id="ARBA00009897"/>
    </source>
</evidence>
<feature type="domain" description="GS catalytic" evidence="11">
    <location>
        <begin position="136"/>
        <end position="473"/>
    </location>
</feature>
<evidence type="ECO:0000313" key="13">
    <source>
        <dbReference type="Proteomes" id="UP000006237"/>
    </source>
</evidence>
<keyword evidence="3 12" id="KW-0436">Ligase</keyword>
<dbReference type="PROSITE" id="PS51987">
    <property type="entry name" value="GS_CATALYTIC"/>
    <property type="match status" value="1"/>
</dbReference>
<evidence type="ECO:0000256" key="4">
    <source>
        <dbReference type="ARBA" id="ARBA00022723"/>
    </source>
</evidence>
<accession>A0ABM9XM72</accession>
<dbReference type="InterPro" id="IPR027303">
    <property type="entry name" value="Gln_synth_gly_rich_site"/>
</dbReference>
<dbReference type="EMBL" id="ACHF01000118">
    <property type="protein sequence ID" value="EEI62260.1"/>
    <property type="molecule type" value="Genomic_DNA"/>
</dbReference>
<dbReference type="PANTHER" id="PTHR43785">
    <property type="entry name" value="GAMMA-GLUTAMYLPUTRESCINE SYNTHETASE"/>
    <property type="match status" value="1"/>
</dbReference>
<comment type="similarity">
    <text evidence="2 8 9">Belongs to the glutamine synthetase family.</text>
</comment>
<keyword evidence="6" id="KW-0067">ATP-binding</keyword>
<evidence type="ECO:0000313" key="12">
    <source>
        <dbReference type="EMBL" id="EEI62260.1"/>
    </source>
</evidence>
<dbReference type="InterPro" id="IPR008147">
    <property type="entry name" value="Gln_synt_N"/>
</dbReference>
<dbReference type="Gene3D" id="3.30.590.10">
    <property type="entry name" value="Glutamine synthetase/guanido kinase, catalytic domain"/>
    <property type="match status" value="1"/>
</dbReference>
<comment type="cofactor">
    <cofactor evidence="1">
        <name>Mg(2+)</name>
        <dbReference type="ChEBI" id="CHEBI:18420"/>
    </cofactor>
</comment>
<dbReference type="SUPFAM" id="SSF54368">
    <property type="entry name" value="Glutamine synthetase, N-terminal domain"/>
    <property type="match status" value="1"/>
</dbReference>
<keyword evidence="7" id="KW-0460">Magnesium</keyword>
<evidence type="ECO:0000259" key="11">
    <source>
        <dbReference type="PROSITE" id="PS51987"/>
    </source>
</evidence>
<evidence type="ECO:0000256" key="1">
    <source>
        <dbReference type="ARBA" id="ARBA00001946"/>
    </source>
</evidence>
<keyword evidence="13" id="KW-1185">Reference proteome</keyword>
<evidence type="ECO:0000259" key="10">
    <source>
        <dbReference type="PROSITE" id="PS51986"/>
    </source>
</evidence>
<evidence type="ECO:0000256" key="9">
    <source>
        <dbReference type="RuleBase" id="RU000384"/>
    </source>
</evidence>
<dbReference type="Pfam" id="PF00120">
    <property type="entry name" value="Gln-synt_C"/>
    <property type="match status" value="1"/>
</dbReference>
<proteinExistence type="inferred from homology"/>
<protein>
    <submittedName>
        <fullName evidence="12">Glutamine synthetase, beta-grasp domain protein</fullName>
        <ecNumber evidence="12">6.3.1.2</ecNumber>
    </submittedName>
</protein>
<dbReference type="GO" id="GO:0004356">
    <property type="term" value="F:glutamine synthetase activity"/>
    <property type="evidence" value="ECO:0007669"/>
    <property type="project" value="UniProtKB-EC"/>
</dbReference>
<dbReference type="Pfam" id="PF03951">
    <property type="entry name" value="Gln-synt_N"/>
    <property type="match status" value="1"/>
</dbReference>
<dbReference type="EC" id="6.3.1.2" evidence="12"/>